<accession>A0A7T1NXL3</accession>
<dbReference type="GeneID" id="63027174"/>
<proteinExistence type="predicted"/>
<keyword evidence="2" id="KW-1185">Reference proteome</keyword>
<gene>
    <name evidence="1" type="primary">62</name>
    <name evidence="1" type="ORF">SEA_LILBEANIE_62</name>
</gene>
<dbReference type="EMBL" id="MW314850">
    <property type="protein sequence ID" value="QPO17140.1"/>
    <property type="molecule type" value="Genomic_DNA"/>
</dbReference>
<evidence type="ECO:0000313" key="2">
    <source>
        <dbReference type="Proteomes" id="UP000594820"/>
    </source>
</evidence>
<organism evidence="1 2">
    <name type="scientific">Gordonia phage Lilbeanie</name>
    <dbReference type="NCBI Taxonomy" id="2794947"/>
    <lineage>
        <taxon>Viruses</taxon>
        <taxon>Duplodnaviria</taxon>
        <taxon>Heunggongvirae</taxon>
        <taxon>Uroviricota</taxon>
        <taxon>Caudoviricetes</taxon>
        <taxon>Stackebrandtviridae</taxon>
        <taxon>Lilbeanievirus</taxon>
        <taxon>Lilbeanievirus lilbeanie</taxon>
    </lineage>
</organism>
<sequence length="126" mass="14484">MTRSKQLLVTPIIRRKDAIQWDGTLWGAEEVARVLNGRVIVTFVPRGYEHYLREDHTGEFDRSRGDVLPDAPAFLSVHRSAASGAVRYPEGTWFIWDDERGDDVEIITSHEFDKLYTIHQESIDGK</sequence>
<evidence type="ECO:0000313" key="1">
    <source>
        <dbReference type="EMBL" id="QPO17140.1"/>
    </source>
</evidence>
<name>A0A7T1NXL3_9CAUD</name>
<dbReference type="KEGG" id="vg:63027174"/>
<dbReference type="RefSeq" id="YP_010002623.1">
    <property type="nucleotide sequence ID" value="NC_053246.1"/>
</dbReference>
<protein>
    <submittedName>
        <fullName evidence="1">Uncharacterized protein</fullName>
    </submittedName>
</protein>
<dbReference type="Proteomes" id="UP000594820">
    <property type="component" value="Segment"/>
</dbReference>
<reference evidence="1 2" key="1">
    <citation type="submission" date="2020-12" db="EMBL/GenBank/DDBJ databases">
        <authorList>
            <person name="Mahalingham V.A."/>
            <person name="Abad L.A."/>
            <person name="Dennis E.A."/>
            <person name="Alston T.C."/>
            <person name="Buckley J.R."/>
            <person name="Cao N.T."/>
            <person name="Cole K.B."/>
            <person name="Davis H.C."/>
            <person name="Fisher D.E."/>
            <person name="Jennings A.R."/>
            <person name="Litwin A.R."/>
            <person name="McCartney J.B."/>
            <person name="Mitchell K.E."/>
            <person name="Nasser J.B."/>
            <person name="Paudel P."/>
            <person name="Richoux S.A."/>
            <person name="Sisung K.L."/>
            <person name="Smith M.L."/>
            <person name="Sonnier C.R."/>
            <person name="Underwood K.G."/>
            <person name="Hunter C.W."/>
            <person name="Gottschalck B.A."/>
            <person name="Wiggina Z.F."/>
            <person name="Spears T.J."/>
            <person name="Hancock A.M."/>
            <person name="Gissendanner C.R."/>
            <person name="Findley A.M."/>
            <person name="Garlena R.A."/>
            <person name="Russell D.A."/>
            <person name="Jacobs-Sera D."/>
            <person name="Hatfull G.F."/>
        </authorList>
    </citation>
    <scope>NUCLEOTIDE SEQUENCE [LARGE SCALE GENOMIC DNA]</scope>
</reference>